<dbReference type="GO" id="GO:0019722">
    <property type="term" value="P:calcium-mediated signaling"/>
    <property type="evidence" value="ECO:0007669"/>
    <property type="project" value="TreeGrafter"/>
</dbReference>
<protein>
    <submittedName>
        <fullName evidence="13">G protein-coupled receptor 25</fullName>
    </submittedName>
</protein>
<dbReference type="InterPro" id="IPR000248">
    <property type="entry name" value="ATII_rcpt"/>
</dbReference>
<evidence type="ECO:0000256" key="10">
    <source>
        <dbReference type="RuleBase" id="RU000688"/>
    </source>
</evidence>
<feature type="transmembrane region" description="Helical" evidence="11">
    <location>
        <begin position="307"/>
        <end position="329"/>
    </location>
</feature>
<name>A0A668A4U9_9TELE</name>
<keyword evidence="6" id="KW-1015">Disulfide bond</keyword>
<dbReference type="InParanoid" id="A0A668A4U9"/>
<dbReference type="PROSITE" id="PS00237">
    <property type="entry name" value="G_PROTEIN_RECEP_F1_1"/>
    <property type="match status" value="1"/>
</dbReference>
<evidence type="ECO:0000256" key="6">
    <source>
        <dbReference type="ARBA" id="ARBA00023157"/>
    </source>
</evidence>
<evidence type="ECO:0000256" key="2">
    <source>
        <dbReference type="ARBA" id="ARBA00022692"/>
    </source>
</evidence>
<dbReference type="PANTHER" id="PTHR10489">
    <property type="entry name" value="CELL ADHESION MOLECULE"/>
    <property type="match status" value="1"/>
</dbReference>
<evidence type="ECO:0000256" key="9">
    <source>
        <dbReference type="ARBA" id="ARBA00023224"/>
    </source>
</evidence>
<evidence type="ECO:0000259" key="12">
    <source>
        <dbReference type="PROSITE" id="PS50262"/>
    </source>
</evidence>
<evidence type="ECO:0000313" key="13">
    <source>
        <dbReference type="Ensembl" id="ENSMMDP00005049895.1"/>
    </source>
</evidence>
<dbReference type="InterPro" id="IPR017452">
    <property type="entry name" value="GPCR_Rhodpsn_7TM"/>
</dbReference>
<feature type="transmembrane region" description="Helical" evidence="11">
    <location>
        <begin position="54"/>
        <end position="76"/>
    </location>
</feature>
<dbReference type="InterPro" id="IPR050119">
    <property type="entry name" value="CCR1-9-like"/>
</dbReference>
<evidence type="ECO:0000256" key="8">
    <source>
        <dbReference type="ARBA" id="ARBA00023180"/>
    </source>
</evidence>
<proteinExistence type="inferred from homology"/>
<reference evidence="13" key="2">
    <citation type="submission" date="2025-08" db="UniProtKB">
        <authorList>
            <consortium name="Ensembl"/>
        </authorList>
    </citation>
    <scope>IDENTIFICATION</scope>
</reference>
<dbReference type="PRINTS" id="PR00241">
    <property type="entry name" value="ANGIOTENSINR"/>
</dbReference>
<dbReference type="SUPFAM" id="SSF81321">
    <property type="entry name" value="Family A G protein-coupled receptor-like"/>
    <property type="match status" value="1"/>
</dbReference>
<dbReference type="PANTHER" id="PTHR10489:SF954">
    <property type="entry name" value="G PROTEIN-COUPLED RECEPTOR 25"/>
    <property type="match status" value="1"/>
</dbReference>
<gene>
    <name evidence="13" type="primary">GPR25</name>
</gene>
<keyword evidence="14" id="KW-1185">Reference proteome</keyword>
<evidence type="ECO:0000256" key="7">
    <source>
        <dbReference type="ARBA" id="ARBA00023170"/>
    </source>
</evidence>
<keyword evidence="2 10" id="KW-0812">Transmembrane</keyword>
<feature type="domain" description="G-protein coupled receptors family 1 profile" evidence="12">
    <location>
        <begin position="66"/>
        <end position="326"/>
    </location>
</feature>
<dbReference type="InterPro" id="IPR000276">
    <property type="entry name" value="GPCR_Rhodpsn"/>
</dbReference>
<dbReference type="GO" id="GO:0007204">
    <property type="term" value="P:positive regulation of cytosolic calcium ion concentration"/>
    <property type="evidence" value="ECO:0007669"/>
    <property type="project" value="TreeGrafter"/>
</dbReference>
<organism evidence="13 14">
    <name type="scientific">Myripristis murdjan</name>
    <name type="common">pinecone soldierfish</name>
    <dbReference type="NCBI Taxonomy" id="586833"/>
    <lineage>
        <taxon>Eukaryota</taxon>
        <taxon>Metazoa</taxon>
        <taxon>Chordata</taxon>
        <taxon>Craniata</taxon>
        <taxon>Vertebrata</taxon>
        <taxon>Euteleostomi</taxon>
        <taxon>Actinopterygii</taxon>
        <taxon>Neopterygii</taxon>
        <taxon>Teleostei</taxon>
        <taxon>Neoteleostei</taxon>
        <taxon>Acanthomorphata</taxon>
        <taxon>Holocentriformes</taxon>
        <taxon>Holocentridae</taxon>
        <taxon>Myripristis</taxon>
    </lineage>
</organism>
<keyword evidence="4 10" id="KW-0297">G-protein coupled receptor</keyword>
<dbReference type="PRINTS" id="PR00237">
    <property type="entry name" value="GPCRRHODOPSN"/>
</dbReference>
<evidence type="ECO:0000313" key="14">
    <source>
        <dbReference type="Proteomes" id="UP000472263"/>
    </source>
</evidence>
<dbReference type="GO" id="GO:0016493">
    <property type="term" value="F:C-C chemokine receptor activity"/>
    <property type="evidence" value="ECO:0007669"/>
    <property type="project" value="TreeGrafter"/>
</dbReference>
<comment type="similarity">
    <text evidence="10">Belongs to the G-protein coupled receptor 1 family.</text>
</comment>
<dbReference type="AlphaFoldDB" id="A0A668A4U9"/>
<feature type="transmembrane region" description="Helical" evidence="11">
    <location>
        <begin position="265"/>
        <end position="287"/>
    </location>
</feature>
<dbReference type="Proteomes" id="UP000472263">
    <property type="component" value="Chromosome 5"/>
</dbReference>
<feature type="transmembrane region" description="Helical" evidence="11">
    <location>
        <begin position="128"/>
        <end position="149"/>
    </location>
</feature>
<keyword evidence="5 11" id="KW-0472">Membrane</keyword>
<reference evidence="13" key="3">
    <citation type="submission" date="2025-09" db="UniProtKB">
        <authorList>
            <consortium name="Ensembl"/>
        </authorList>
    </citation>
    <scope>IDENTIFICATION</scope>
</reference>
<dbReference type="GO" id="GO:0006955">
    <property type="term" value="P:immune response"/>
    <property type="evidence" value="ECO:0007669"/>
    <property type="project" value="TreeGrafter"/>
</dbReference>
<dbReference type="GO" id="GO:0019957">
    <property type="term" value="F:C-C chemokine binding"/>
    <property type="evidence" value="ECO:0007669"/>
    <property type="project" value="TreeGrafter"/>
</dbReference>
<evidence type="ECO:0000256" key="4">
    <source>
        <dbReference type="ARBA" id="ARBA00023040"/>
    </source>
</evidence>
<dbReference type="GO" id="GO:0009897">
    <property type="term" value="C:external side of plasma membrane"/>
    <property type="evidence" value="ECO:0007669"/>
    <property type="project" value="TreeGrafter"/>
</dbReference>
<keyword evidence="8" id="KW-0325">Glycoprotein</keyword>
<evidence type="ECO:0000256" key="5">
    <source>
        <dbReference type="ARBA" id="ARBA00023136"/>
    </source>
</evidence>
<dbReference type="GO" id="GO:0060326">
    <property type="term" value="P:cell chemotaxis"/>
    <property type="evidence" value="ECO:0007669"/>
    <property type="project" value="TreeGrafter"/>
</dbReference>
<dbReference type="PROSITE" id="PS50262">
    <property type="entry name" value="G_PROTEIN_RECEP_F1_2"/>
    <property type="match status" value="1"/>
</dbReference>
<dbReference type="Gene3D" id="1.20.1070.10">
    <property type="entry name" value="Rhodopsin 7-helix transmembrane proteins"/>
    <property type="match status" value="1"/>
</dbReference>
<evidence type="ECO:0000256" key="11">
    <source>
        <dbReference type="SAM" id="Phobius"/>
    </source>
</evidence>
<feature type="transmembrane region" description="Helical" evidence="11">
    <location>
        <begin position="169"/>
        <end position="190"/>
    </location>
</feature>
<accession>A0A668A4U9</accession>
<dbReference type="Ensembl" id="ENSMMDT00005050883.1">
    <property type="protein sequence ID" value="ENSMMDP00005049895.1"/>
    <property type="gene ID" value="ENSMMDG00005022659.1"/>
</dbReference>
<evidence type="ECO:0000256" key="1">
    <source>
        <dbReference type="ARBA" id="ARBA00004141"/>
    </source>
</evidence>
<feature type="transmembrane region" description="Helical" evidence="11">
    <location>
        <begin position="88"/>
        <end position="108"/>
    </location>
</feature>
<comment type="subcellular location">
    <subcellularLocation>
        <location evidence="1">Membrane</location>
        <topology evidence="1">Multi-pass membrane protein</topology>
    </subcellularLocation>
</comment>
<reference evidence="13" key="1">
    <citation type="submission" date="2019-06" db="EMBL/GenBank/DDBJ databases">
        <authorList>
            <consortium name="Wellcome Sanger Institute Data Sharing"/>
        </authorList>
    </citation>
    <scope>NUCLEOTIDE SEQUENCE [LARGE SCALE GENOMIC DNA]</scope>
</reference>
<evidence type="ECO:0000256" key="3">
    <source>
        <dbReference type="ARBA" id="ARBA00022989"/>
    </source>
</evidence>
<keyword evidence="7 10" id="KW-0675">Receptor</keyword>
<keyword evidence="9 10" id="KW-0807">Transducer</keyword>
<sequence length="385" mass="43101">TSSSPEMTFSNYNYDSAYEYYYGNLTDNETYFFTDSTEVCPSSYLHGADIYLPILYSIIFLTGFIGNLFVITVVAAKGKRNGRLVDIFVVNLALADLVFVFTLPLWAVSASQSGRWNFGLIGNALCKLSSYAIAVNRFSNIFFLTCMSVDRYLAVVKLMDSRFLRSSQCIRVTCAVVWLVSLVLGIPSLVYRSVEDNGNGPICLENTQSLFFLGLSLTSVILTFVLPVLIIILCYGTIITHLQKHCAAAGNSRADARRRHSLKMVLFIIVAFIVSWLPFNIFKTIIISSQLSDAELSCYSLSWQRDGLIISCCLAFLNSCVNPAIYFFFDHHFRRHAKNLYLSCLAKPLLLQSHNSSGSFTNIGTSESSWTTVFRGRLQSFDQKG</sequence>
<dbReference type="GeneTree" id="ENSGT01130000278303"/>
<feature type="transmembrane region" description="Helical" evidence="11">
    <location>
        <begin position="210"/>
        <end position="235"/>
    </location>
</feature>
<keyword evidence="3 11" id="KW-1133">Transmembrane helix</keyword>
<dbReference type="Pfam" id="PF00001">
    <property type="entry name" value="7tm_1"/>
    <property type="match status" value="1"/>
</dbReference>